<proteinExistence type="predicted"/>
<accession>A0ABR2XHE8</accession>
<keyword evidence="2" id="KW-1185">Reference proteome</keyword>
<dbReference type="PANTHER" id="PTHR38791">
    <property type="entry name" value="ZN(II)2CYS6 TRANSCRIPTION FACTOR (EUROFUNG)-RELATED-RELATED"/>
    <property type="match status" value="1"/>
</dbReference>
<dbReference type="Proteomes" id="UP001465668">
    <property type="component" value="Unassembled WGS sequence"/>
</dbReference>
<dbReference type="EMBL" id="JARVKM010000053">
    <property type="protein sequence ID" value="KAK9773172.1"/>
    <property type="molecule type" value="Genomic_DNA"/>
</dbReference>
<dbReference type="InterPro" id="IPR053175">
    <property type="entry name" value="DHMBA_Reg_Transcription_Factor"/>
</dbReference>
<evidence type="ECO:0000313" key="1">
    <source>
        <dbReference type="EMBL" id="KAK9773172.1"/>
    </source>
</evidence>
<evidence type="ECO:0000313" key="2">
    <source>
        <dbReference type="Proteomes" id="UP001465668"/>
    </source>
</evidence>
<organism evidence="1 2">
    <name type="scientific">Seiridium cardinale</name>
    <dbReference type="NCBI Taxonomy" id="138064"/>
    <lineage>
        <taxon>Eukaryota</taxon>
        <taxon>Fungi</taxon>
        <taxon>Dikarya</taxon>
        <taxon>Ascomycota</taxon>
        <taxon>Pezizomycotina</taxon>
        <taxon>Sordariomycetes</taxon>
        <taxon>Xylariomycetidae</taxon>
        <taxon>Amphisphaeriales</taxon>
        <taxon>Sporocadaceae</taxon>
        <taxon>Seiridium</taxon>
    </lineage>
</organism>
<reference evidence="1 2" key="1">
    <citation type="submission" date="2024-02" db="EMBL/GenBank/DDBJ databases">
        <title>First draft genome assembly of two strains of Seiridium cardinale.</title>
        <authorList>
            <person name="Emiliani G."/>
            <person name="Scali E."/>
        </authorList>
    </citation>
    <scope>NUCLEOTIDE SEQUENCE [LARGE SCALE GENOMIC DNA]</scope>
    <source>
        <strain evidence="1 2">BM-138-000479</strain>
    </source>
</reference>
<dbReference type="PANTHER" id="PTHR38791:SF5">
    <property type="entry name" value="TRANSCRIPTION FACTOR DBAG-RELATED"/>
    <property type="match status" value="1"/>
</dbReference>
<gene>
    <name evidence="1" type="ORF">SCAR479_10089</name>
</gene>
<protein>
    <submittedName>
        <fullName evidence="1">Uncharacterized protein</fullName>
    </submittedName>
</protein>
<sequence>MWSTPTETSGLRFKDENAYARGAARRPRIAPSVKDQHRSDAVVPASLCEPTESRALNFWVQNWTDKPSEIPDIGREYLAYIPGYCKSSRADSTLRLALSALSLMVFGRVHGAGTAIVQANKYYARVIRNTRDEVELRNLTEELPILTTFAKTATFKPSNLPTDSIVEIAGNRAGARFWKDVCHYLGTAGLLKSGSDQEQQCSQNLDLYRAVRRPIVRAAILRGMNVQGWLKDAAAFGEQGPALMLDALMVRVAGLRAKALRIQHVAGLISSTLILSLEDILDAGRHLDLELSLWPDKITGDYEFSSSSFDPPDRDKLPWCTSIAHNYRPYSHAAAWNRYRAARMIIHSLLVGTITQLAGHTTLGSAILGQLQMSLVAIPSLSTEICCSIPYFFNYNVPSSENIIPKVVTHLAWPLTVAIGIKTIPEVEKFWLRRTLRSVAVALGDSVLECVSQGDDFEF</sequence>
<comment type="caution">
    <text evidence="1">The sequence shown here is derived from an EMBL/GenBank/DDBJ whole genome shotgun (WGS) entry which is preliminary data.</text>
</comment>
<name>A0ABR2XHE8_9PEZI</name>